<evidence type="ECO:0000256" key="1">
    <source>
        <dbReference type="SAM" id="MobiDB-lite"/>
    </source>
</evidence>
<dbReference type="InterPro" id="IPR007393">
    <property type="entry name" value="YlxR_dom"/>
</dbReference>
<dbReference type="CDD" id="cd00279">
    <property type="entry name" value="YlxR"/>
    <property type="match status" value="1"/>
</dbReference>
<name>A0A6J4LVF4_9ACTN</name>
<dbReference type="PANTHER" id="PTHR34215">
    <property type="entry name" value="BLL0784 PROTEIN"/>
    <property type="match status" value="1"/>
</dbReference>
<feature type="region of interest" description="Disordered" evidence="1">
    <location>
        <begin position="90"/>
        <end position="122"/>
    </location>
</feature>
<feature type="domain" description="YlxR" evidence="2">
    <location>
        <begin position="12"/>
        <end position="80"/>
    </location>
</feature>
<feature type="compositionally biased region" description="Low complexity" evidence="1">
    <location>
        <begin position="92"/>
        <end position="105"/>
    </location>
</feature>
<dbReference type="AlphaFoldDB" id="A0A6J4LVF4"/>
<proteinExistence type="predicted"/>
<evidence type="ECO:0000259" key="2">
    <source>
        <dbReference type="Pfam" id="PF04296"/>
    </source>
</evidence>
<dbReference type="EMBL" id="CADCUG010000104">
    <property type="protein sequence ID" value="CAA9341903.1"/>
    <property type="molecule type" value="Genomic_DNA"/>
</dbReference>
<accession>A0A6J4LVF4</accession>
<dbReference type="Pfam" id="PF04296">
    <property type="entry name" value="YlxR"/>
    <property type="match status" value="1"/>
</dbReference>
<dbReference type="InterPro" id="IPR035931">
    <property type="entry name" value="YlxR-like_sf"/>
</dbReference>
<dbReference type="InterPro" id="IPR037465">
    <property type="entry name" value="YlxR"/>
</dbReference>
<protein>
    <submittedName>
        <fullName evidence="3">COG2740: Predicted nucleic-acid-binding protein implicated in transcription termination</fullName>
    </submittedName>
</protein>
<sequence length="122" mass="13035">MGRTPSAHAGARTCIGCRERADPSDLVRLVATGDGTAHMVVPDPDRSAPGRGAHLHPTGRCLDLAVRRRAFTRALRHPGPLDTAAVRDWIEQHAQQQAAPRPLAPTGAGSDAETEHQLMSPR</sequence>
<dbReference type="Gene3D" id="3.30.1230.10">
    <property type="entry name" value="YlxR-like"/>
    <property type="match status" value="1"/>
</dbReference>
<dbReference type="SUPFAM" id="SSF64376">
    <property type="entry name" value="YlxR-like"/>
    <property type="match status" value="1"/>
</dbReference>
<dbReference type="PANTHER" id="PTHR34215:SF1">
    <property type="entry name" value="YLXR DOMAIN-CONTAINING PROTEIN"/>
    <property type="match status" value="1"/>
</dbReference>
<organism evidence="3">
    <name type="scientific">uncultured Nocardioidaceae bacterium</name>
    <dbReference type="NCBI Taxonomy" id="253824"/>
    <lineage>
        <taxon>Bacteria</taxon>
        <taxon>Bacillati</taxon>
        <taxon>Actinomycetota</taxon>
        <taxon>Actinomycetes</taxon>
        <taxon>Propionibacteriales</taxon>
        <taxon>Nocardioidaceae</taxon>
        <taxon>environmental samples</taxon>
    </lineage>
</organism>
<evidence type="ECO:0000313" key="3">
    <source>
        <dbReference type="EMBL" id="CAA9341903.1"/>
    </source>
</evidence>
<reference evidence="3" key="1">
    <citation type="submission" date="2020-02" db="EMBL/GenBank/DDBJ databases">
        <authorList>
            <person name="Meier V. D."/>
        </authorList>
    </citation>
    <scope>NUCLEOTIDE SEQUENCE</scope>
    <source>
        <strain evidence="3">AVDCRST_MAG29</strain>
    </source>
</reference>
<gene>
    <name evidence="3" type="ORF">AVDCRST_MAG29-1630</name>
</gene>